<sequence>MASGAKISVSWADLPKELIHKIGKCLDTETDVLRFRAVCNSWRSSTTPFKNPLQTPIKLPFPFSAADGGSGEHLALSERIVYRIQMPDCTGEHLALSERIVYRIQLPDCKQPNFWVAKVERSGDGKLQLLNPASNHRIKIQPETPIPKVLDTLNYRICEVCRAYTLNYVNSVKSNRNNEYKYGKKVAVSWGVDNSDCIVMAIFGEKELWYIKSGDEKWTKVYNKYGYNRSSFLDVVFFSGKFYALDVNGAAWVFDSEFEQTRVIYNLFSYASKKRLVGLYDRELYLVEGSTDKDKRVCRCREEYDEACICRFPNTPVLGTFVEILIYRMDKQKGEWVMDKTIDERIIFAGDDCSFSLPAKEFEGCDGTRVFYTDQYFDYKTEEEKVVYAHECFDDWECSSDELMALFLLLMLKSSSENCMVITRVCVILEVVKWGRCLGFPSMLTYSGHRHLGSNRVLLLDVRKVVAFEWYHQ</sequence>
<evidence type="ECO:0000259" key="2">
    <source>
        <dbReference type="Pfam" id="PF12937"/>
    </source>
</evidence>
<reference evidence="3" key="1">
    <citation type="submission" date="2019-12" db="EMBL/GenBank/DDBJ databases">
        <authorList>
            <person name="Scholes J."/>
        </authorList>
    </citation>
    <scope>NUCLEOTIDE SEQUENCE</scope>
</reference>
<dbReference type="Gene3D" id="1.20.1280.50">
    <property type="match status" value="1"/>
</dbReference>
<dbReference type="OrthoDB" id="894775at2759"/>
<evidence type="ECO:0000313" key="3">
    <source>
        <dbReference type="EMBL" id="CAA0834412.1"/>
    </source>
</evidence>
<evidence type="ECO:0000259" key="1">
    <source>
        <dbReference type="Pfam" id="PF03478"/>
    </source>
</evidence>
<dbReference type="AlphaFoldDB" id="A0A9N7RLG6"/>
<feature type="domain" description="F-box" evidence="2">
    <location>
        <begin position="11"/>
        <end position="45"/>
    </location>
</feature>
<dbReference type="SUPFAM" id="SSF81383">
    <property type="entry name" value="F-box domain"/>
    <property type="match status" value="1"/>
</dbReference>
<dbReference type="InterPro" id="IPR051304">
    <property type="entry name" value="SCF_F-box_domain"/>
</dbReference>
<protein>
    <recommendedName>
        <fullName evidence="5">F-box domain-containing protein</fullName>
    </recommendedName>
</protein>
<dbReference type="Pfam" id="PF12937">
    <property type="entry name" value="F-box-like"/>
    <property type="match status" value="1"/>
</dbReference>
<dbReference type="InterPro" id="IPR005174">
    <property type="entry name" value="KIB1-4_b-propeller"/>
</dbReference>
<accession>A0A9N7RLG6</accession>
<dbReference type="InterPro" id="IPR001810">
    <property type="entry name" value="F-box_dom"/>
</dbReference>
<proteinExistence type="predicted"/>
<dbReference type="Proteomes" id="UP001153555">
    <property type="component" value="Unassembled WGS sequence"/>
</dbReference>
<dbReference type="EMBL" id="CACSLK010028053">
    <property type="protein sequence ID" value="CAA0834412.1"/>
    <property type="molecule type" value="Genomic_DNA"/>
</dbReference>
<gene>
    <name evidence="3" type="ORF">SHERM_02235</name>
</gene>
<dbReference type="Pfam" id="PF03478">
    <property type="entry name" value="Beta-prop_KIB1-4"/>
    <property type="match status" value="1"/>
</dbReference>
<dbReference type="InterPro" id="IPR036047">
    <property type="entry name" value="F-box-like_dom_sf"/>
</dbReference>
<organism evidence="3 4">
    <name type="scientific">Striga hermonthica</name>
    <name type="common">Purple witchweed</name>
    <name type="synonym">Buchnera hermonthica</name>
    <dbReference type="NCBI Taxonomy" id="68872"/>
    <lineage>
        <taxon>Eukaryota</taxon>
        <taxon>Viridiplantae</taxon>
        <taxon>Streptophyta</taxon>
        <taxon>Embryophyta</taxon>
        <taxon>Tracheophyta</taxon>
        <taxon>Spermatophyta</taxon>
        <taxon>Magnoliopsida</taxon>
        <taxon>eudicotyledons</taxon>
        <taxon>Gunneridae</taxon>
        <taxon>Pentapetalae</taxon>
        <taxon>asterids</taxon>
        <taxon>lamiids</taxon>
        <taxon>Lamiales</taxon>
        <taxon>Orobanchaceae</taxon>
        <taxon>Buchnereae</taxon>
        <taxon>Striga</taxon>
    </lineage>
</organism>
<dbReference type="PANTHER" id="PTHR47123">
    <property type="entry name" value="F-BOX PROTEIN SKIP23"/>
    <property type="match status" value="1"/>
</dbReference>
<name>A0A9N7RLG6_STRHE</name>
<comment type="caution">
    <text evidence="3">The sequence shown here is derived from an EMBL/GenBank/DDBJ whole genome shotgun (WGS) entry which is preliminary data.</text>
</comment>
<evidence type="ECO:0000313" key="4">
    <source>
        <dbReference type="Proteomes" id="UP001153555"/>
    </source>
</evidence>
<feature type="domain" description="KIB1-4 beta-propeller" evidence="1">
    <location>
        <begin position="96"/>
        <end position="382"/>
    </location>
</feature>
<dbReference type="PANTHER" id="PTHR47123:SF6">
    <property type="entry name" value="F-BOX PROTEIN SKIP23-LIKE ISOFORM X1"/>
    <property type="match status" value="1"/>
</dbReference>
<evidence type="ECO:0008006" key="5">
    <source>
        <dbReference type="Google" id="ProtNLM"/>
    </source>
</evidence>
<keyword evidence="4" id="KW-1185">Reference proteome</keyword>